<accession>A0AAV7P820</accession>
<protein>
    <submittedName>
        <fullName evidence="2">Uncharacterized protein</fullName>
    </submittedName>
</protein>
<evidence type="ECO:0000313" key="3">
    <source>
        <dbReference type="Proteomes" id="UP001066276"/>
    </source>
</evidence>
<feature type="compositionally biased region" description="Basic and acidic residues" evidence="1">
    <location>
        <begin position="39"/>
        <end position="48"/>
    </location>
</feature>
<gene>
    <name evidence="2" type="ORF">NDU88_001926</name>
</gene>
<dbReference type="Proteomes" id="UP001066276">
    <property type="component" value="Chromosome 7"/>
</dbReference>
<dbReference type="EMBL" id="JANPWB010000011">
    <property type="protein sequence ID" value="KAJ1123457.1"/>
    <property type="molecule type" value="Genomic_DNA"/>
</dbReference>
<comment type="caution">
    <text evidence="2">The sequence shown here is derived from an EMBL/GenBank/DDBJ whole genome shotgun (WGS) entry which is preliminary data.</text>
</comment>
<keyword evidence="3" id="KW-1185">Reference proteome</keyword>
<name>A0AAV7P820_PLEWA</name>
<dbReference type="AlphaFoldDB" id="A0AAV7P820"/>
<evidence type="ECO:0000256" key="1">
    <source>
        <dbReference type="SAM" id="MobiDB-lite"/>
    </source>
</evidence>
<sequence>MRRFPATSLKSFLPRRLTAPRARAPFVSEGVAQQGLNNRRAEEGEGRPGHGGPFTLLAYSRLRTSAAL</sequence>
<feature type="region of interest" description="Disordered" evidence="1">
    <location>
        <begin position="24"/>
        <end position="55"/>
    </location>
</feature>
<organism evidence="2 3">
    <name type="scientific">Pleurodeles waltl</name>
    <name type="common">Iberian ribbed newt</name>
    <dbReference type="NCBI Taxonomy" id="8319"/>
    <lineage>
        <taxon>Eukaryota</taxon>
        <taxon>Metazoa</taxon>
        <taxon>Chordata</taxon>
        <taxon>Craniata</taxon>
        <taxon>Vertebrata</taxon>
        <taxon>Euteleostomi</taxon>
        <taxon>Amphibia</taxon>
        <taxon>Batrachia</taxon>
        <taxon>Caudata</taxon>
        <taxon>Salamandroidea</taxon>
        <taxon>Salamandridae</taxon>
        <taxon>Pleurodelinae</taxon>
        <taxon>Pleurodeles</taxon>
    </lineage>
</organism>
<reference evidence="2" key="1">
    <citation type="journal article" date="2022" name="bioRxiv">
        <title>Sequencing and chromosome-scale assembly of the giantPleurodeles waltlgenome.</title>
        <authorList>
            <person name="Brown T."/>
            <person name="Elewa A."/>
            <person name="Iarovenko S."/>
            <person name="Subramanian E."/>
            <person name="Araus A.J."/>
            <person name="Petzold A."/>
            <person name="Susuki M."/>
            <person name="Suzuki K.-i.T."/>
            <person name="Hayashi T."/>
            <person name="Toyoda A."/>
            <person name="Oliveira C."/>
            <person name="Osipova E."/>
            <person name="Leigh N.D."/>
            <person name="Simon A."/>
            <person name="Yun M.H."/>
        </authorList>
    </citation>
    <scope>NUCLEOTIDE SEQUENCE</scope>
    <source>
        <strain evidence="2">20211129_DDA</strain>
        <tissue evidence="2">Liver</tissue>
    </source>
</reference>
<evidence type="ECO:0000313" key="2">
    <source>
        <dbReference type="EMBL" id="KAJ1123457.1"/>
    </source>
</evidence>
<proteinExistence type="predicted"/>